<keyword evidence="3" id="KW-1185">Reference proteome</keyword>
<protein>
    <submittedName>
        <fullName evidence="2">Ribonuclease H-like domain-containing protein</fullName>
    </submittedName>
</protein>
<name>A0ABQ4Z9R8_9ASTR</name>
<gene>
    <name evidence="2" type="ORF">Tco_0769559</name>
</gene>
<dbReference type="PANTHER" id="PTHR31286:SF99">
    <property type="entry name" value="DUF4283 DOMAIN-CONTAINING PROTEIN"/>
    <property type="match status" value="1"/>
</dbReference>
<accession>A0ABQ4Z9R8</accession>
<evidence type="ECO:0000313" key="2">
    <source>
        <dbReference type="EMBL" id="GJS86923.1"/>
    </source>
</evidence>
<dbReference type="PANTHER" id="PTHR31286">
    <property type="entry name" value="GLYCINE-RICH CELL WALL STRUCTURAL PROTEIN 1.8-LIKE"/>
    <property type="match status" value="1"/>
</dbReference>
<comment type="caution">
    <text evidence="2">The sequence shown here is derived from an EMBL/GenBank/DDBJ whole genome shotgun (WGS) entry which is preliminary data.</text>
</comment>
<organism evidence="2 3">
    <name type="scientific">Tanacetum coccineum</name>
    <dbReference type="NCBI Taxonomy" id="301880"/>
    <lineage>
        <taxon>Eukaryota</taxon>
        <taxon>Viridiplantae</taxon>
        <taxon>Streptophyta</taxon>
        <taxon>Embryophyta</taxon>
        <taxon>Tracheophyta</taxon>
        <taxon>Spermatophyta</taxon>
        <taxon>Magnoliopsida</taxon>
        <taxon>eudicotyledons</taxon>
        <taxon>Gunneridae</taxon>
        <taxon>Pentapetalae</taxon>
        <taxon>asterids</taxon>
        <taxon>campanulids</taxon>
        <taxon>Asterales</taxon>
        <taxon>Asteraceae</taxon>
        <taxon>Asteroideae</taxon>
        <taxon>Anthemideae</taxon>
        <taxon>Anthemidinae</taxon>
        <taxon>Tanacetum</taxon>
    </lineage>
</organism>
<feature type="region of interest" description="Disordered" evidence="1">
    <location>
        <begin position="122"/>
        <end position="191"/>
    </location>
</feature>
<evidence type="ECO:0000256" key="1">
    <source>
        <dbReference type="SAM" id="MobiDB-lite"/>
    </source>
</evidence>
<reference evidence="2" key="1">
    <citation type="journal article" date="2022" name="Int. J. Mol. Sci.">
        <title>Draft Genome of Tanacetum Coccineum: Genomic Comparison of Closely Related Tanacetum-Family Plants.</title>
        <authorList>
            <person name="Yamashiro T."/>
            <person name="Shiraishi A."/>
            <person name="Nakayama K."/>
            <person name="Satake H."/>
        </authorList>
    </citation>
    <scope>NUCLEOTIDE SEQUENCE</scope>
</reference>
<evidence type="ECO:0000313" key="3">
    <source>
        <dbReference type="Proteomes" id="UP001151760"/>
    </source>
</evidence>
<dbReference type="EMBL" id="BQNB010011156">
    <property type="protein sequence ID" value="GJS86923.1"/>
    <property type="molecule type" value="Genomic_DNA"/>
</dbReference>
<proteinExistence type="predicted"/>
<reference evidence="2" key="2">
    <citation type="submission" date="2022-01" db="EMBL/GenBank/DDBJ databases">
        <authorList>
            <person name="Yamashiro T."/>
            <person name="Shiraishi A."/>
            <person name="Satake H."/>
            <person name="Nakayama K."/>
        </authorList>
    </citation>
    <scope>NUCLEOTIDE SEQUENCE</scope>
</reference>
<dbReference type="InterPro" id="IPR040256">
    <property type="entry name" value="At4g02000-like"/>
</dbReference>
<sequence>MVKDFVFFKFSSLEGVDSVLRDGPWMIREIPLFLNKLSPFVSLLKEELSHVPILSIYARFLIEINDCNDFSDNMVMVIPNHKGTGYSKETIHIKYEWEPPRCCTCLIFGHLLDDCPKSPKRVVNRMDKGKGQTSGDDDEGFIEVGRKKLGGNNGGNKTFKSGLVKQKTLYRPKVKQSAEGRSPSNKGNGFSDDTDLFSLSNSFEALNVENPFIDEVATGIKATCSGMQDERKSSTSLVERINVYEKQILEGKLVLVDDDGNH</sequence>
<dbReference type="Proteomes" id="UP001151760">
    <property type="component" value="Unassembled WGS sequence"/>
</dbReference>